<evidence type="ECO:0000256" key="3">
    <source>
        <dbReference type="PROSITE-ProRule" id="PRU00339"/>
    </source>
</evidence>
<dbReference type="PANTHER" id="PTHR16305">
    <property type="entry name" value="TESTICULAR SOLUBLE ADENYLYL CYCLASE"/>
    <property type="match status" value="1"/>
</dbReference>
<dbReference type="InterPro" id="IPR001054">
    <property type="entry name" value="A/G_cyclase"/>
</dbReference>
<dbReference type="SUPFAM" id="SSF48452">
    <property type="entry name" value="TPR-like"/>
    <property type="match status" value="1"/>
</dbReference>
<evidence type="ECO:0000313" key="5">
    <source>
        <dbReference type="EMBL" id="MFC0595791.1"/>
    </source>
</evidence>
<feature type="repeat" description="TPR" evidence="3">
    <location>
        <begin position="486"/>
        <end position="519"/>
    </location>
</feature>
<dbReference type="InterPro" id="IPR029787">
    <property type="entry name" value="Nucleotide_cyclase"/>
</dbReference>
<dbReference type="InterPro" id="IPR027417">
    <property type="entry name" value="P-loop_NTPase"/>
</dbReference>
<dbReference type="Gene3D" id="3.30.70.1230">
    <property type="entry name" value="Nucleotide cyclase"/>
    <property type="match status" value="1"/>
</dbReference>
<dbReference type="CDD" id="cd07302">
    <property type="entry name" value="CHD"/>
    <property type="match status" value="1"/>
</dbReference>
<reference evidence="5 6" key="1">
    <citation type="submission" date="2024-09" db="EMBL/GenBank/DDBJ databases">
        <authorList>
            <person name="Sun Q."/>
            <person name="Mori K."/>
        </authorList>
    </citation>
    <scope>NUCLEOTIDE SEQUENCE [LARGE SCALE GENOMIC DNA]</scope>
    <source>
        <strain evidence="5 6">NCAIM B.02340</strain>
    </source>
</reference>
<dbReference type="Proteomes" id="UP001589830">
    <property type="component" value="Unassembled WGS sequence"/>
</dbReference>
<dbReference type="RefSeq" id="WP_188846723.1">
    <property type="nucleotide sequence ID" value="NZ_BMPJ01000007.1"/>
</dbReference>
<keyword evidence="3" id="KW-0802">TPR repeat</keyword>
<dbReference type="EMBL" id="JBHLTW010000027">
    <property type="protein sequence ID" value="MFC0595791.1"/>
    <property type="molecule type" value="Genomic_DNA"/>
</dbReference>
<evidence type="ECO:0000256" key="1">
    <source>
        <dbReference type="ARBA" id="ARBA00022741"/>
    </source>
</evidence>
<dbReference type="InterPro" id="IPR019734">
    <property type="entry name" value="TPR_rpt"/>
</dbReference>
<keyword evidence="1" id="KW-0547">Nucleotide-binding</keyword>
<accession>A0ABV6Q110</accession>
<evidence type="ECO:0000256" key="2">
    <source>
        <dbReference type="ARBA" id="ARBA00022840"/>
    </source>
</evidence>
<name>A0ABV6Q110_9DEIN</name>
<dbReference type="InterPro" id="IPR041664">
    <property type="entry name" value="AAA_16"/>
</dbReference>
<dbReference type="Gene3D" id="1.25.40.10">
    <property type="entry name" value="Tetratricopeptide repeat domain"/>
    <property type="match status" value="1"/>
</dbReference>
<protein>
    <submittedName>
        <fullName evidence="5">AAA family ATPase</fullName>
    </submittedName>
</protein>
<gene>
    <name evidence="5" type="ORF">ACFFFP_06375</name>
</gene>
<comment type="caution">
    <text evidence="5">The sequence shown here is derived from an EMBL/GenBank/DDBJ whole genome shotgun (WGS) entry which is preliminary data.</text>
</comment>
<sequence>MKVRCLCGQKNPPGAQFCMGCGRPLGSPLLKERRHVSVVFLDLVDSTSRFQGGLEAAYREIQAALERAAQEARLRGGFVHRFLGDAVMVLFGAPRAQGMEPWRALEAAQAMVKAAGLPARAGVASGEVLWAPLGEGQAGEATSLGPPAVRAERLSKVAAPQEVVCDGKTLGAAPGTRAIPLGPRPLKGLGEVEAFRVEAVGVALGPEEASLLEEALRRLLEPGGRVNLVGPPGSGKSLLLAELVRKAPLRTVVLERMGPETPLRLSLQEAAQKAFGGLETLLHLPLAPHLHRALRYSLGLEARPPWPREALEEAILEAWEEALKSLSEPLLLVLKDFHAPDPTLLRFLGRPLPQLRLAVESRRPLFQPALLLKEKPIPPLLALQPALDGLPFPEKRGLLVLGVLGEAPQDLAEGLAGPFSWERLWEEGLLEGERPLPSVVRAARALVLEEEQGAWHLEAARYHQKHGDPRAMARHLALGGKPREAVQTLRVLAQGAWRKGRLEEAIPLYEEALALAPEGLKPALEAELQDARASLGQAPETEAGPRAEDPVLKAFRQAKDPLALQALLPHLRPYPLEEAQARLELAGALWRAFRPKAALQFLTPFHPHLPPSLHLHYRSLRASLLMDLGRYEEAEALLAGPAEGDREAHARFHATRLRFLLEQGRLPEALEEGEAYYAQNPHPWLAASLLGAQALRGRFPEALYREAQKHPDGKSLAVLALALHTWKTGRDPRHLLKEALVLSRKLSNPYVHHLALATLALFLWPKAPRKAQALSQHLLYQTHRTGFAVHLEIARLLRAQLLLEEGERVDHLLVFVPSTPLTQVWQRVLAGEAPGRELRGYGILGRWIAHLWAGVRHGPRRSGGGHQKPPLP</sequence>
<dbReference type="InterPro" id="IPR011990">
    <property type="entry name" value="TPR-like_helical_dom_sf"/>
</dbReference>
<feature type="domain" description="Orc1-like AAA ATPase" evidence="4">
    <location>
        <begin position="209"/>
        <end position="354"/>
    </location>
</feature>
<organism evidence="5 6">
    <name type="scientific">Thermus composti</name>
    <dbReference type="NCBI Taxonomy" id="532059"/>
    <lineage>
        <taxon>Bacteria</taxon>
        <taxon>Thermotogati</taxon>
        <taxon>Deinococcota</taxon>
        <taxon>Deinococci</taxon>
        <taxon>Thermales</taxon>
        <taxon>Thermaceae</taxon>
        <taxon>Thermus</taxon>
    </lineage>
</organism>
<dbReference type="SUPFAM" id="SSF55073">
    <property type="entry name" value="Nucleotide cyclase"/>
    <property type="match status" value="1"/>
</dbReference>
<dbReference type="Pfam" id="PF13191">
    <property type="entry name" value="AAA_16"/>
    <property type="match status" value="1"/>
</dbReference>
<dbReference type="PANTHER" id="PTHR16305:SF35">
    <property type="entry name" value="TRANSCRIPTIONAL ACTIVATOR DOMAIN"/>
    <property type="match status" value="1"/>
</dbReference>
<dbReference type="PROSITE" id="PS50005">
    <property type="entry name" value="TPR"/>
    <property type="match status" value="1"/>
</dbReference>
<dbReference type="SUPFAM" id="SSF52540">
    <property type="entry name" value="P-loop containing nucleoside triphosphate hydrolases"/>
    <property type="match status" value="1"/>
</dbReference>
<evidence type="ECO:0000313" key="6">
    <source>
        <dbReference type="Proteomes" id="UP001589830"/>
    </source>
</evidence>
<keyword evidence="2" id="KW-0067">ATP-binding</keyword>
<evidence type="ECO:0000259" key="4">
    <source>
        <dbReference type="Pfam" id="PF13191"/>
    </source>
</evidence>
<proteinExistence type="predicted"/>
<keyword evidence="6" id="KW-1185">Reference proteome</keyword>